<evidence type="ECO:0000256" key="8">
    <source>
        <dbReference type="SAM" id="MobiDB-lite"/>
    </source>
</evidence>
<evidence type="ECO:0000256" key="2">
    <source>
        <dbReference type="ARBA" id="ARBA00007613"/>
    </source>
</evidence>
<gene>
    <name evidence="10" type="ORF">ABQJ54_05680</name>
</gene>
<comment type="subcellular location">
    <subcellularLocation>
        <location evidence="1">Cell outer membrane</location>
    </subcellularLocation>
</comment>
<keyword evidence="7" id="KW-0998">Cell outer membrane</keyword>
<evidence type="ECO:0000313" key="11">
    <source>
        <dbReference type="Proteomes" id="UP001556220"/>
    </source>
</evidence>
<keyword evidence="5" id="KW-0812">Transmembrane</keyword>
<feature type="chain" id="PRO_5047065567" evidence="9">
    <location>
        <begin position="21"/>
        <end position="448"/>
    </location>
</feature>
<dbReference type="NCBIfam" id="TIGR01844">
    <property type="entry name" value="type_I_sec_TolC"/>
    <property type="match status" value="1"/>
</dbReference>
<evidence type="ECO:0000256" key="5">
    <source>
        <dbReference type="ARBA" id="ARBA00022692"/>
    </source>
</evidence>
<keyword evidence="4" id="KW-1134">Transmembrane beta strand</keyword>
<evidence type="ECO:0000256" key="6">
    <source>
        <dbReference type="ARBA" id="ARBA00023136"/>
    </source>
</evidence>
<dbReference type="Proteomes" id="UP001556220">
    <property type="component" value="Unassembled WGS sequence"/>
</dbReference>
<dbReference type="PANTHER" id="PTHR30026:SF20">
    <property type="entry name" value="OUTER MEMBRANE PROTEIN TOLC"/>
    <property type="match status" value="1"/>
</dbReference>
<dbReference type="InterPro" id="IPR051906">
    <property type="entry name" value="TolC-like"/>
</dbReference>
<keyword evidence="11" id="KW-1185">Reference proteome</keyword>
<proteinExistence type="inferred from homology"/>
<keyword evidence="6" id="KW-0472">Membrane</keyword>
<dbReference type="InterPro" id="IPR003423">
    <property type="entry name" value="OMP_efflux"/>
</dbReference>
<evidence type="ECO:0000256" key="4">
    <source>
        <dbReference type="ARBA" id="ARBA00022452"/>
    </source>
</evidence>
<feature type="region of interest" description="Disordered" evidence="8">
    <location>
        <begin position="72"/>
        <end position="93"/>
    </location>
</feature>
<dbReference type="InterPro" id="IPR010130">
    <property type="entry name" value="T1SS_OMP_TolC"/>
</dbReference>
<evidence type="ECO:0000256" key="7">
    <source>
        <dbReference type="ARBA" id="ARBA00023237"/>
    </source>
</evidence>
<evidence type="ECO:0000256" key="9">
    <source>
        <dbReference type="SAM" id="SignalP"/>
    </source>
</evidence>
<name>A0ABV3QBM6_9GAMM</name>
<dbReference type="PANTHER" id="PTHR30026">
    <property type="entry name" value="OUTER MEMBRANE PROTEIN TOLC"/>
    <property type="match status" value="1"/>
</dbReference>
<dbReference type="Pfam" id="PF02321">
    <property type="entry name" value="OEP"/>
    <property type="match status" value="2"/>
</dbReference>
<feature type="signal peptide" evidence="9">
    <location>
        <begin position="1"/>
        <end position="20"/>
    </location>
</feature>
<comment type="similarity">
    <text evidence="2">Belongs to the outer membrane factor (OMF) (TC 1.B.17) family.</text>
</comment>
<evidence type="ECO:0000313" key="10">
    <source>
        <dbReference type="EMBL" id="MEW9571235.1"/>
    </source>
</evidence>
<sequence>MRLKLLPVLLLLAVAPVVGHGEDLMDAYRQSIANDPVLATADAQRLMVAEGVPIARSALLPQLSAGLELDQIHSGGSTQTTDSNGNIVDTGGGGHVRDRNLVGNLSQPILDLSAIANLRAAHASDDAQEQTYQAALQNLYVRVASAYFGVLQAQDMLDIDRSYEEAYKSEYDQTSARFKNGLSMEADVNQSKALYLYIKGIRISAEDNLKDARRALQQITGKPVGTLKKLRDDLPMQGPQPDDEQAWVDAALKTNPTVLAARYAVSSDEHKVTAARAGHLPTLTAGVGYNKFGQWSNAMPGTAAYGPATTTVGLTLNIPLFSGGLTHAQVKQALYQRDADQGVLESQRRQAARDAANYFNLVKDGIEQVNSGRESVDAAQKSLASMRAGYTIGTQSMTSVVIAIQYLADSQSQYAAAKYQFILDKLLLKQAAGTIDMHDLEAVNGLLQ</sequence>
<keyword evidence="3" id="KW-0813">Transport</keyword>
<keyword evidence="9" id="KW-0732">Signal</keyword>
<evidence type="ECO:0000256" key="3">
    <source>
        <dbReference type="ARBA" id="ARBA00022448"/>
    </source>
</evidence>
<protein>
    <submittedName>
        <fullName evidence="10">TolC family outer membrane protein</fullName>
    </submittedName>
</protein>
<evidence type="ECO:0000256" key="1">
    <source>
        <dbReference type="ARBA" id="ARBA00004442"/>
    </source>
</evidence>
<reference evidence="10 11" key="1">
    <citation type="submission" date="2024-06" db="EMBL/GenBank/DDBJ databases">
        <authorList>
            <person name="Woo H."/>
        </authorList>
    </citation>
    <scope>NUCLEOTIDE SEQUENCE [LARGE SCALE GENOMIC DNA]</scope>
    <source>
        <strain evidence="10 11">Si-c</strain>
    </source>
</reference>
<organism evidence="10 11">
    <name type="scientific">Rhodanobacter lycopersici</name>
    <dbReference type="NCBI Taxonomy" id="3162487"/>
    <lineage>
        <taxon>Bacteria</taxon>
        <taxon>Pseudomonadati</taxon>
        <taxon>Pseudomonadota</taxon>
        <taxon>Gammaproteobacteria</taxon>
        <taxon>Lysobacterales</taxon>
        <taxon>Rhodanobacteraceae</taxon>
        <taxon>Rhodanobacter</taxon>
    </lineage>
</organism>
<dbReference type="Gene3D" id="1.20.1600.10">
    <property type="entry name" value="Outer membrane efflux proteins (OEP)"/>
    <property type="match status" value="1"/>
</dbReference>
<feature type="compositionally biased region" description="Polar residues" evidence="8">
    <location>
        <begin position="74"/>
        <end position="87"/>
    </location>
</feature>
<accession>A0ABV3QBM6</accession>
<dbReference type="RefSeq" id="WP_367853295.1">
    <property type="nucleotide sequence ID" value="NZ_JBFOHK010000001.1"/>
</dbReference>
<comment type="caution">
    <text evidence="10">The sequence shown here is derived from an EMBL/GenBank/DDBJ whole genome shotgun (WGS) entry which is preliminary data.</text>
</comment>
<dbReference type="SUPFAM" id="SSF56954">
    <property type="entry name" value="Outer membrane efflux proteins (OEP)"/>
    <property type="match status" value="1"/>
</dbReference>
<dbReference type="EMBL" id="JBFOHK010000001">
    <property type="protein sequence ID" value="MEW9571235.1"/>
    <property type="molecule type" value="Genomic_DNA"/>
</dbReference>